<feature type="transmembrane region" description="Helical" evidence="1">
    <location>
        <begin position="290"/>
        <end position="307"/>
    </location>
</feature>
<feature type="transmembrane region" description="Helical" evidence="1">
    <location>
        <begin position="252"/>
        <end position="270"/>
    </location>
</feature>
<dbReference type="PANTHER" id="PTHR36927">
    <property type="entry name" value="BLR4337 PROTEIN"/>
    <property type="match status" value="1"/>
</dbReference>
<protein>
    <recommendedName>
        <fullName evidence="2">Acyltransferase 3 domain-containing protein</fullName>
    </recommendedName>
</protein>
<feature type="transmembrane region" description="Helical" evidence="1">
    <location>
        <begin position="18"/>
        <end position="36"/>
    </location>
</feature>
<feature type="transmembrane region" description="Helical" evidence="1">
    <location>
        <begin position="157"/>
        <end position="178"/>
    </location>
</feature>
<comment type="caution">
    <text evidence="3">The sequence shown here is derived from an EMBL/GenBank/DDBJ whole genome shotgun (WGS) entry which is preliminary data.</text>
</comment>
<feature type="transmembrane region" description="Helical" evidence="1">
    <location>
        <begin position="56"/>
        <end position="80"/>
    </location>
</feature>
<evidence type="ECO:0000259" key="2">
    <source>
        <dbReference type="Pfam" id="PF01757"/>
    </source>
</evidence>
<keyword evidence="4" id="KW-1185">Reference proteome</keyword>
<feature type="domain" description="Acyltransferase 3" evidence="2">
    <location>
        <begin position="14"/>
        <end position="379"/>
    </location>
</feature>
<organism evidence="3 4">
    <name type="scientific">Virgisporangium aurantiacum</name>
    <dbReference type="NCBI Taxonomy" id="175570"/>
    <lineage>
        <taxon>Bacteria</taxon>
        <taxon>Bacillati</taxon>
        <taxon>Actinomycetota</taxon>
        <taxon>Actinomycetes</taxon>
        <taxon>Micromonosporales</taxon>
        <taxon>Micromonosporaceae</taxon>
        <taxon>Virgisporangium</taxon>
    </lineage>
</organism>
<reference evidence="3" key="1">
    <citation type="submission" date="2021-01" db="EMBL/GenBank/DDBJ databases">
        <title>Whole genome shotgun sequence of Virgisporangium aurantiacum NBRC 16421.</title>
        <authorList>
            <person name="Komaki H."/>
            <person name="Tamura T."/>
        </authorList>
    </citation>
    <scope>NUCLEOTIDE SEQUENCE</scope>
    <source>
        <strain evidence="3">NBRC 16421</strain>
    </source>
</reference>
<proteinExistence type="predicted"/>
<dbReference type="InterPro" id="IPR002656">
    <property type="entry name" value="Acyl_transf_3_dom"/>
</dbReference>
<gene>
    <name evidence="3" type="ORF">Vau01_075450</name>
</gene>
<feature type="transmembrane region" description="Helical" evidence="1">
    <location>
        <begin position="360"/>
        <end position="382"/>
    </location>
</feature>
<dbReference type="EMBL" id="BOPG01000049">
    <property type="protein sequence ID" value="GIJ60029.1"/>
    <property type="molecule type" value="Genomic_DNA"/>
</dbReference>
<keyword evidence="1" id="KW-0472">Membrane</keyword>
<evidence type="ECO:0000256" key="1">
    <source>
        <dbReference type="SAM" id="Phobius"/>
    </source>
</evidence>
<dbReference type="Pfam" id="PF01757">
    <property type="entry name" value="Acyl_transf_3"/>
    <property type="match status" value="1"/>
</dbReference>
<name>A0A8J3Z9T8_9ACTN</name>
<accession>A0A8J3Z9T8</accession>
<keyword evidence="1" id="KW-0812">Transmembrane</keyword>
<evidence type="ECO:0000313" key="3">
    <source>
        <dbReference type="EMBL" id="GIJ60029.1"/>
    </source>
</evidence>
<dbReference type="Proteomes" id="UP000612585">
    <property type="component" value="Unassembled WGS sequence"/>
</dbReference>
<dbReference type="PANTHER" id="PTHR36927:SF3">
    <property type="entry name" value="GLUCANS BIOSYNTHESIS PROTEIN C"/>
    <property type="match status" value="1"/>
</dbReference>
<sequence length="397" mass="43864">MGEPHAQVRTVRRPELDVIRLVVVLGLVFFHASLVFDARDDFYVKNPETTDVTTIIAGLCVVWAMPALFLISGVGTWYSLRRRGPRGLAAERLLRLGVPLLFAILTILPSPQWLRLRAADPGYDDSYLQFLGEFYDVHFSLGDFPFLVRGEQFETGHLWFVVLLLAFTLMVTAVATWVPLPWAGRARDAMAGAVARRGVILLPAIPLAVIGALLGMEESFAGWSRWAYLLLFLYGMVLAGDDRFRTAVRRDAVPAAVIGVVLFGAAGIGFNATEGDAFLDMDAPSVLGRIAFGLAGWCWLVAILGLLDRERPEPSVAGPEPGRRRRVFAYLGTAALPLYILHQPIVVAVAYFVVGWSAPMVVKYLVIVVVSFVIMFAVYDLVVRRTRPTRFLFGIRA</sequence>
<dbReference type="InterPro" id="IPR050623">
    <property type="entry name" value="Glucan_succinyl_AcylTrfase"/>
</dbReference>
<feature type="transmembrane region" description="Helical" evidence="1">
    <location>
        <begin position="328"/>
        <end position="354"/>
    </location>
</feature>
<dbReference type="GO" id="GO:0016747">
    <property type="term" value="F:acyltransferase activity, transferring groups other than amino-acyl groups"/>
    <property type="evidence" value="ECO:0007669"/>
    <property type="project" value="InterPro"/>
</dbReference>
<dbReference type="AlphaFoldDB" id="A0A8J3Z9T8"/>
<feature type="transmembrane region" description="Helical" evidence="1">
    <location>
        <begin position="199"/>
        <end position="216"/>
    </location>
</feature>
<feature type="transmembrane region" description="Helical" evidence="1">
    <location>
        <begin position="92"/>
        <end position="114"/>
    </location>
</feature>
<evidence type="ECO:0000313" key="4">
    <source>
        <dbReference type="Proteomes" id="UP000612585"/>
    </source>
</evidence>
<dbReference type="RefSeq" id="WP_204003712.1">
    <property type="nucleotide sequence ID" value="NZ_BOPG01000049.1"/>
</dbReference>
<keyword evidence="1" id="KW-1133">Transmembrane helix</keyword>
<feature type="transmembrane region" description="Helical" evidence="1">
    <location>
        <begin position="222"/>
        <end position="240"/>
    </location>
</feature>